<evidence type="ECO:0000313" key="2">
    <source>
        <dbReference type="Proteomes" id="UP000033099"/>
    </source>
</evidence>
<dbReference type="RefSeq" id="WP_233518685.1">
    <property type="nucleotide sequence ID" value="NZ_CP011117.2"/>
</dbReference>
<dbReference type="InterPro" id="IPR008878">
    <property type="entry name" value="Transposase_IS66_Orf2"/>
</dbReference>
<dbReference type="EMBL" id="CP011117">
    <property type="protein sequence ID" value="AKA86396.1"/>
    <property type="molecule type" value="Genomic_DNA"/>
</dbReference>
<dbReference type="Pfam" id="PF05717">
    <property type="entry name" value="TnpB_IS66"/>
    <property type="match status" value="1"/>
</dbReference>
<organism evidence="1 2">
    <name type="scientific">Pseudomonas synxantha</name>
    <dbReference type="NCBI Taxonomy" id="47883"/>
    <lineage>
        <taxon>Bacteria</taxon>
        <taxon>Pseudomonadati</taxon>
        <taxon>Pseudomonadota</taxon>
        <taxon>Gammaproteobacteria</taxon>
        <taxon>Pseudomonadales</taxon>
        <taxon>Pseudomonadaceae</taxon>
        <taxon>Pseudomonas</taxon>
    </lineage>
</organism>
<gene>
    <name evidence="1" type="ORF">VO64_5850</name>
</gene>
<protein>
    <submittedName>
        <fullName evidence="1">Mobile element protein</fullName>
    </submittedName>
</protein>
<accession>A0AAU8TZP8</accession>
<dbReference type="AlphaFoldDB" id="A0AAU8TZP8"/>
<dbReference type="Proteomes" id="UP000033099">
    <property type="component" value="Chromosome"/>
</dbReference>
<reference evidence="1 2" key="1">
    <citation type="journal article" date="2015" name="Genome Announc.">
        <title>Complete Genome Sequence of Biocontrol Strain Pseudomonas fluorescens LBUM223.</title>
        <authorList>
            <person name="Roquigny R."/>
            <person name="Arseneault T."/>
            <person name="Gadkar V.J."/>
            <person name="Novinscak A."/>
            <person name="Joly D.L."/>
            <person name="Filion M."/>
        </authorList>
    </citation>
    <scope>NUCLEOTIDE SEQUENCE [LARGE SCALE GENOMIC DNA]</scope>
    <source>
        <strain evidence="1 2">LBUM223</strain>
    </source>
</reference>
<name>A0AAU8TZP8_9PSED</name>
<sequence length="67" mass="8015">MKPLRPTFQRNGFCLWLKRLESERFKTSPDTTDEAIVLSVQELNWLLDGFDLWRNRPHQVLTPRFVA</sequence>
<dbReference type="KEGG" id="pfb:VO64_5850"/>
<evidence type="ECO:0000313" key="1">
    <source>
        <dbReference type="EMBL" id="AKA86396.1"/>
    </source>
</evidence>
<proteinExistence type="predicted"/>